<evidence type="ECO:0000313" key="2">
    <source>
        <dbReference type="Proteomes" id="UP000234748"/>
    </source>
</evidence>
<dbReference type="RefSeq" id="WP_101639859.1">
    <property type="nucleotide sequence ID" value="NZ_PGUY01000002.1"/>
</dbReference>
<dbReference type="EMBL" id="PGUY01000002">
    <property type="protein sequence ID" value="PLT31811.1"/>
    <property type="molecule type" value="Genomic_DNA"/>
</dbReference>
<organism evidence="1 2">
    <name type="scientific">Peribacillus deserti</name>
    <dbReference type="NCBI Taxonomy" id="673318"/>
    <lineage>
        <taxon>Bacteria</taxon>
        <taxon>Bacillati</taxon>
        <taxon>Bacillota</taxon>
        <taxon>Bacilli</taxon>
        <taxon>Bacillales</taxon>
        <taxon>Bacillaceae</taxon>
        <taxon>Peribacillus</taxon>
    </lineage>
</organism>
<keyword evidence="2" id="KW-1185">Reference proteome</keyword>
<protein>
    <submittedName>
        <fullName evidence="1">Uncharacterized protein</fullName>
    </submittedName>
</protein>
<dbReference type="AlphaFoldDB" id="A0A2N5MBT3"/>
<proteinExistence type="predicted"/>
<comment type="caution">
    <text evidence="1">The sequence shown here is derived from an EMBL/GenBank/DDBJ whole genome shotgun (WGS) entry which is preliminary data.</text>
</comment>
<name>A0A2N5MBT3_9BACI</name>
<accession>A0A2N5MBT3</accession>
<reference evidence="1 2" key="1">
    <citation type="submission" date="2017-11" db="EMBL/GenBank/DDBJ databases">
        <title>Comparitive Functional Genomics of Dry Heat Resistant strains isolated from the Viking Spacecraft.</title>
        <authorList>
            <person name="Seuylemezian A."/>
            <person name="Cooper K."/>
            <person name="Vaishampayan P."/>
        </authorList>
    </citation>
    <scope>NUCLEOTIDE SEQUENCE [LARGE SCALE GENOMIC DNA]</scope>
    <source>
        <strain evidence="1 2">V1-29</strain>
    </source>
</reference>
<dbReference type="Proteomes" id="UP000234748">
    <property type="component" value="Unassembled WGS sequence"/>
</dbReference>
<dbReference type="OrthoDB" id="3193440at2"/>
<evidence type="ECO:0000313" key="1">
    <source>
        <dbReference type="EMBL" id="PLT31811.1"/>
    </source>
</evidence>
<sequence>MLIFSGTLTSHAEEDHTPLKLKNAVINQTEAKSGDRIVITFEVEPDYESGPMPDADINIMDGSGNIMYSMMSYMGDNKYQFAMGMGESDPMGEWSISTITFNDNAGNTSVYAGTDPLLKHTKWKFLDGKPEAEIDRDPPELKNFTLLTKSVDAAGKVEFSLDLADQNGPSSGSIIFKHTKTDSVLNESITYNKTNGRYEGSISLPEFAKNGEWKISFLLLRDRLGNEKWYRPDEYPFLKNTAFEVTGGVSDFEKPVYKSISFSKQKVHGGDKLTVFVDAVDKDSKIEEAKEPIKFTIF</sequence>
<gene>
    <name evidence="1" type="ORF">CUU66_01240</name>
</gene>